<dbReference type="AlphaFoldDB" id="A0A934U528"/>
<evidence type="ECO:0000259" key="3">
    <source>
        <dbReference type="Pfam" id="PF01113"/>
    </source>
</evidence>
<keyword evidence="6" id="KW-1185">Reference proteome</keyword>
<sequence>MTVSHKVIVWGTGVVGKLVIRELLDHPEFELVAVIVHDPAKDDIDVGELVGAEQCGPSATTDIDAALAIDADAVAYFGPTAEYAVQNIDNMCRSLRSGKHVVSTSMTPLVYPKPCPRELRSALEQACLDSGKACFTTGIDPGFANDLFPMTLLGVCGRVDTVRVQELLDYANYAGDYKATMGIGAPLDTQAILQIPEILIFAWGHTIPMIADAVGVELDRIDTVYEKWPATEAIVYPYGVIEPGQTAAVRFEIRGWVGAEAKIVIEHVNRITNAAAPHWPRATSVENDVYRVIIEGSPNITQETAFRGGPDNDPIAGGCLATGMRAINAIPALAGLAPGLVSALDLPLIPGRGTIRTRL</sequence>
<evidence type="ECO:0000313" key="5">
    <source>
        <dbReference type="EMBL" id="MBJ8340383.1"/>
    </source>
</evidence>
<organism evidence="5 6">
    <name type="scientific">Antrihabitans stalagmiti</name>
    <dbReference type="NCBI Taxonomy" id="2799499"/>
    <lineage>
        <taxon>Bacteria</taxon>
        <taxon>Bacillati</taxon>
        <taxon>Actinomycetota</taxon>
        <taxon>Actinomycetes</taxon>
        <taxon>Mycobacteriales</taxon>
        <taxon>Nocardiaceae</taxon>
        <taxon>Antrihabitans</taxon>
    </lineage>
</organism>
<dbReference type="EMBL" id="JAEMNV010000004">
    <property type="protein sequence ID" value="MBJ8340383.1"/>
    <property type="molecule type" value="Genomic_DNA"/>
</dbReference>
<dbReference type="GO" id="GO:0008839">
    <property type="term" value="F:4-hydroxy-tetrahydrodipicolinate reductase"/>
    <property type="evidence" value="ECO:0007669"/>
    <property type="project" value="InterPro"/>
</dbReference>
<evidence type="ECO:0000256" key="1">
    <source>
        <dbReference type="ARBA" id="ARBA00022857"/>
    </source>
</evidence>
<evidence type="ECO:0000259" key="4">
    <source>
        <dbReference type="Pfam" id="PF19328"/>
    </source>
</evidence>
<dbReference type="Gene3D" id="3.40.50.720">
    <property type="entry name" value="NAD(P)-binding Rossmann-like Domain"/>
    <property type="match status" value="1"/>
</dbReference>
<reference evidence="5" key="1">
    <citation type="submission" date="2020-12" db="EMBL/GenBank/DDBJ databases">
        <title>Antrihabitans popcorni sp. nov. and Antrihabitans auranticaus sp. nov., isolated from a larva cave.</title>
        <authorList>
            <person name="Lee S.D."/>
            <person name="Kim I.S."/>
        </authorList>
    </citation>
    <scope>NUCLEOTIDE SEQUENCE</scope>
    <source>
        <strain evidence="5">YC3-6</strain>
    </source>
</reference>
<accession>A0A934U528</accession>
<keyword evidence="1" id="KW-0521">NADP</keyword>
<feature type="domain" description="2,4-diaminopentanoate dehydrogenase C-terminal" evidence="4">
    <location>
        <begin position="146"/>
        <end position="349"/>
    </location>
</feature>
<evidence type="ECO:0000313" key="6">
    <source>
        <dbReference type="Proteomes" id="UP000655868"/>
    </source>
</evidence>
<dbReference type="RefSeq" id="WP_199705335.1">
    <property type="nucleotide sequence ID" value="NZ_JAEMNV010000004.1"/>
</dbReference>
<protein>
    <submittedName>
        <fullName evidence="5">Dihydrodipicolinate reductase</fullName>
    </submittedName>
</protein>
<gene>
    <name evidence="5" type="ORF">JGU71_15940</name>
</gene>
<name>A0A934U528_9NOCA</name>
<dbReference type="Pfam" id="PF19328">
    <property type="entry name" value="DAP_DH_C"/>
    <property type="match status" value="1"/>
</dbReference>
<dbReference type="InterPro" id="IPR000846">
    <property type="entry name" value="DapB_N"/>
</dbReference>
<dbReference type="Proteomes" id="UP000655868">
    <property type="component" value="Unassembled WGS sequence"/>
</dbReference>
<comment type="caution">
    <text evidence="5">The sequence shown here is derived from an EMBL/GenBank/DDBJ whole genome shotgun (WGS) entry which is preliminary data.</text>
</comment>
<dbReference type="GO" id="GO:0009089">
    <property type="term" value="P:lysine biosynthetic process via diaminopimelate"/>
    <property type="evidence" value="ECO:0007669"/>
    <property type="project" value="InterPro"/>
</dbReference>
<dbReference type="InterPro" id="IPR045760">
    <property type="entry name" value="DAP_DH_C"/>
</dbReference>
<dbReference type="InterPro" id="IPR036291">
    <property type="entry name" value="NAD(P)-bd_dom_sf"/>
</dbReference>
<dbReference type="Pfam" id="PF01113">
    <property type="entry name" value="DapB_N"/>
    <property type="match status" value="1"/>
</dbReference>
<evidence type="ECO:0000256" key="2">
    <source>
        <dbReference type="ARBA" id="ARBA00023002"/>
    </source>
</evidence>
<proteinExistence type="predicted"/>
<dbReference type="SUPFAM" id="SSF51735">
    <property type="entry name" value="NAD(P)-binding Rossmann-fold domains"/>
    <property type="match status" value="1"/>
</dbReference>
<keyword evidence="2" id="KW-0560">Oxidoreductase</keyword>
<feature type="domain" description="Dihydrodipicolinate reductase N-terminal" evidence="3">
    <location>
        <begin position="6"/>
        <end position="77"/>
    </location>
</feature>